<comment type="caution">
    <text evidence="1">The sequence shown here is derived from an EMBL/GenBank/DDBJ whole genome shotgun (WGS) entry which is preliminary data.</text>
</comment>
<dbReference type="PROSITE" id="PS51257">
    <property type="entry name" value="PROKAR_LIPOPROTEIN"/>
    <property type="match status" value="1"/>
</dbReference>
<evidence type="ECO:0000313" key="1">
    <source>
        <dbReference type="EMBL" id="GFU50012.1"/>
    </source>
</evidence>
<protein>
    <submittedName>
        <fullName evidence="1">Uncharacterized protein</fullName>
    </submittedName>
</protein>
<keyword evidence="2" id="KW-1185">Reference proteome</keyword>
<accession>A0A8X6UQQ4</accession>
<dbReference type="AlphaFoldDB" id="A0A8X6UQQ4"/>
<name>A0A8X6UQQ4_NEPPI</name>
<dbReference type="EMBL" id="BMAW01087095">
    <property type="protein sequence ID" value="GFU50012.1"/>
    <property type="molecule type" value="Genomic_DNA"/>
</dbReference>
<evidence type="ECO:0000313" key="2">
    <source>
        <dbReference type="Proteomes" id="UP000887013"/>
    </source>
</evidence>
<gene>
    <name evidence="1" type="ORF">NPIL_26901</name>
</gene>
<dbReference type="Proteomes" id="UP000887013">
    <property type="component" value="Unassembled WGS sequence"/>
</dbReference>
<sequence length="126" mass="14126">MKNEQYLQFGLSLYACGTSLCKGRVRGKGENTPILQNGPTLGSCGEEHVLCVCGGRMEERLLRESLDRGQTITVFSISITLNRLYAVDLYVVLWSAFAALQRAATLVKFWRKVLECTPVRICRHVT</sequence>
<proteinExistence type="predicted"/>
<organism evidence="1 2">
    <name type="scientific">Nephila pilipes</name>
    <name type="common">Giant wood spider</name>
    <name type="synonym">Nephila maculata</name>
    <dbReference type="NCBI Taxonomy" id="299642"/>
    <lineage>
        <taxon>Eukaryota</taxon>
        <taxon>Metazoa</taxon>
        <taxon>Ecdysozoa</taxon>
        <taxon>Arthropoda</taxon>
        <taxon>Chelicerata</taxon>
        <taxon>Arachnida</taxon>
        <taxon>Araneae</taxon>
        <taxon>Araneomorphae</taxon>
        <taxon>Entelegynae</taxon>
        <taxon>Araneoidea</taxon>
        <taxon>Nephilidae</taxon>
        <taxon>Nephila</taxon>
    </lineage>
</organism>
<reference evidence="1" key="1">
    <citation type="submission" date="2020-08" db="EMBL/GenBank/DDBJ databases">
        <title>Multicomponent nature underlies the extraordinary mechanical properties of spider dragline silk.</title>
        <authorList>
            <person name="Kono N."/>
            <person name="Nakamura H."/>
            <person name="Mori M."/>
            <person name="Yoshida Y."/>
            <person name="Ohtoshi R."/>
            <person name="Malay A.D."/>
            <person name="Moran D.A.P."/>
            <person name="Tomita M."/>
            <person name="Numata K."/>
            <person name="Arakawa K."/>
        </authorList>
    </citation>
    <scope>NUCLEOTIDE SEQUENCE</scope>
</reference>